<name>A0A517STK3_9BACT</name>
<dbReference type="SUPFAM" id="SSF52206">
    <property type="entry name" value="Hypothetical protein MTH538"/>
    <property type="match status" value="1"/>
</dbReference>
<protein>
    <recommendedName>
        <fullName evidence="1">Thoeris protein ThsB TIR-like domain-containing protein</fullName>
    </recommendedName>
</protein>
<accession>A0A517STK3</accession>
<dbReference type="Pfam" id="PF08937">
    <property type="entry name" value="ThsB_TIR"/>
    <property type="match status" value="1"/>
</dbReference>
<keyword evidence="3" id="KW-1185">Reference proteome</keyword>
<evidence type="ECO:0000259" key="1">
    <source>
        <dbReference type="Pfam" id="PF08937"/>
    </source>
</evidence>
<dbReference type="EMBL" id="CP036272">
    <property type="protein sequence ID" value="QDT59465.1"/>
    <property type="molecule type" value="Genomic_DNA"/>
</dbReference>
<evidence type="ECO:0000313" key="3">
    <source>
        <dbReference type="Proteomes" id="UP000315003"/>
    </source>
</evidence>
<sequence>MARRVYFAFHYQNDISRVNVVRNSWLTHKDRESAGFFDASLWETAKKNGDAGIRRMIQNGLDGTSVTVFLLGSETARRPWVRFELEESYKRGNGMLAIRINGIKSLQGLTSANGENIFATFTINDAQGNQRYLSDYYSLYDWGLNDGYRNIGTWVEQAAKAAGR</sequence>
<dbReference type="InterPro" id="IPR015032">
    <property type="entry name" value="ThsB__TIR-like_domain"/>
</dbReference>
<proteinExistence type="predicted"/>
<dbReference type="RefSeq" id="WP_145271361.1">
    <property type="nucleotide sequence ID" value="NZ_CP036272.1"/>
</dbReference>
<dbReference type="InterPro" id="IPR036490">
    <property type="entry name" value="ThsB_TIR-like_sf"/>
</dbReference>
<dbReference type="AlphaFoldDB" id="A0A517STK3"/>
<feature type="domain" description="Thoeris protein ThsB TIR-like" evidence="1">
    <location>
        <begin position="6"/>
        <end position="102"/>
    </location>
</feature>
<gene>
    <name evidence="2" type="ORF">SV7mr_19720</name>
</gene>
<reference evidence="2 3" key="1">
    <citation type="submission" date="2019-02" db="EMBL/GenBank/DDBJ databases">
        <title>Deep-cultivation of Planctomycetes and their phenomic and genomic characterization uncovers novel biology.</title>
        <authorList>
            <person name="Wiegand S."/>
            <person name="Jogler M."/>
            <person name="Boedeker C."/>
            <person name="Pinto D."/>
            <person name="Vollmers J."/>
            <person name="Rivas-Marin E."/>
            <person name="Kohn T."/>
            <person name="Peeters S.H."/>
            <person name="Heuer A."/>
            <person name="Rast P."/>
            <person name="Oberbeckmann S."/>
            <person name="Bunk B."/>
            <person name="Jeske O."/>
            <person name="Meyerdierks A."/>
            <person name="Storesund J.E."/>
            <person name="Kallscheuer N."/>
            <person name="Luecker S."/>
            <person name="Lage O.M."/>
            <person name="Pohl T."/>
            <person name="Merkel B.J."/>
            <person name="Hornburger P."/>
            <person name="Mueller R.-W."/>
            <person name="Bruemmer F."/>
            <person name="Labrenz M."/>
            <person name="Spormann A.M."/>
            <person name="Op den Camp H."/>
            <person name="Overmann J."/>
            <person name="Amann R."/>
            <person name="Jetten M.S.M."/>
            <person name="Mascher T."/>
            <person name="Medema M.H."/>
            <person name="Devos D.P."/>
            <person name="Kaster A.-K."/>
            <person name="Ovreas L."/>
            <person name="Rohde M."/>
            <person name="Galperin M.Y."/>
            <person name="Jogler C."/>
        </authorList>
    </citation>
    <scope>NUCLEOTIDE SEQUENCE [LARGE SCALE GENOMIC DNA]</scope>
    <source>
        <strain evidence="2 3">SV_7m_r</strain>
    </source>
</reference>
<dbReference type="Proteomes" id="UP000315003">
    <property type="component" value="Chromosome"/>
</dbReference>
<evidence type="ECO:0000313" key="2">
    <source>
        <dbReference type="EMBL" id="QDT59465.1"/>
    </source>
</evidence>
<dbReference type="OrthoDB" id="9811746at2"/>
<organism evidence="2 3">
    <name type="scientific">Stieleria bergensis</name>
    <dbReference type="NCBI Taxonomy" id="2528025"/>
    <lineage>
        <taxon>Bacteria</taxon>
        <taxon>Pseudomonadati</taxon>
        <taxon>Planctomycetota</taxon>
        <taxon>Planctomycetia</taxon>
        <taxon>Pirellulales</taxon>
        <taxon>Pirellulaceae</taxon>
        <taxon>Stieleria</taxon>
    </lineage>
</organism>